<dbReference type="InterPro" id="IPR046346">
    <property type="entry name" value="Aminoacid_DH-like_N_sf"/>
</dbReference>
<accession>A0A840S151</accession>
<keyword evidence="12" id="KW-1185">Reference proteome</keyword>
<feature type="binding site" evidence="8">
    <location>
        <position position="247"/>
    </location>
    <ligand>
        <name>shikimate</name>
        <dbReference type="ChEBI" id="CHEBI:36208"/>
    </ligand>
</feature>
<comment type="subunit">
    <text evidence="8">Homodimer.</text>
</comment>
<evidence type="ECO:0000256" key="5">
    <source>
        <dbReference type="ARBA" id="ARBA00023002"/>
    </source>
</evidence>
<name>A0A840S151_9BURK</name>
<feature type="binding site" evidence="8">
    <location>
        <position position="217"/>
    </location>
    <ligand>
        <name>NADP(+)</name>
        <dbReference type="ChEBI" id="CHEBI:58349"/>
    </ligand>
</feature>
<dbReference type="AlphaFoldDB" id="A0A840S151"/>
<dbReference type="HAMAP" id="MF_00222">
    <property type="entry name" value="Shikimate_DH_AroE"/>
    <property type="match status" value="1"/>
</dbReference>
<evidence type="ECO:0000313" key="12">
    <source>
        <dbReference type="Proteomes" id="UP000554837"/>
    </source>
</evidence>
<feature type="domain" description="SDH C-terminal" evidence="10">
    <location>
        <begin position="240"/>
        <end position="270"/>
    </location>
</feature>
<dbReference type="GO" id="GO:0009073">
    <property type="term" value="P:aromatic amino acid family biosynthetic process"/>
    <property type="evidence" value="ECO:0007669"/>
    <property type="project" value="UniProtKB-KW"/>
</dbReference>
<dbReference type="InterPro" id="IPR041121">
    <property type="entry name" value="SDH_C"/>
</dbReference>
<gene>
    <name evidence="8" type="primary">aroE</name>
    <name evidence="11" type="ORF">HNQ51_000786</name>
</gene>
<dbReference type="Pfam" id="PF08501">
    <property type="entry name" value="Shikimate_dh_N"/>
    <property type="match status" value="1"/>
</dbReference>
<feature type="binding site" evidence="8">
    <location>
        <position position="219"/>
    </location>
    <ligand>
        <name>shikimate</name>
        <dbReference type="ChEBI" id="CHEBI:36208"/>
    </ligand>
</feature>
<organism evidence="11 12">
    <name type="scientific">Inhella inkyongensis</name>
    <dbReference type="NCBI Taxonomy" id="392593"/>
    <lineage>
        <taxon>Bacteria</taxon>
        <taxon>Pseudomonadati</taxon>
        <taxon>Pseudomonadota</taxon>
        <taxon>Betaproteobacteria</taxon>
        <taxon>Burkholderiales</taxon>
        <taxon>Sphaerotilaceae</taxon>
        <taxon>Inhella</taxon>
    </lineage>
</organism>
<evidence type="ECO:0000256" key="8">
    <source>
        <dbReference type="HAMAP-Rule" id="MF_00222"/>
    </source>
</evidence>
<evidence type="ECO:0000259" key="9">
    <source>
        <dbReference type="Pfam" id="PF08501"/>
    </source>
</evidence>
<evidence type="ECO:0000256" key="2">
    <source>
        <dbReference type="ARBA" id="ARBA00012962"/>
    </source>
</evidence>
<comment type="function">
    <text evidence="8">Involved in the biosynthesis of the chorismate, which leads to the biosynthesis of aromatic amino acids. Catalyzes the reversible NADPH linked reduction of 3-dehydroshikimate (DHSA) to yield shikimate (SA).</text>
</comment>
<feature type="binding site" evidence="8">
    <location>
        <position position="105"/>
    </location>
    <ligand>
        <name>shikimate</name>
        <dbReference type="ChEBI" id="CHEBI:36208"/>
    </ligand>
</feature>
<dbReference type="Gene3D" id="3.40.50.10860">
    <property type="entry name" value="Leucine Dehydrogenase, chain A, domain 1"/>
    <property type="match status" value="1"/>
</dbReference>
<evidence type="ECO:0000256" key="3">
    <source>
        <dbReference type="ARBA" id="ARBA00022605"/>
    </source>
</evidence>
<dbReference type="EMBL" id="JACHHO010000001">
    <property type="protein sequence ID" value="MBB5203493.1"/>
    <property type="molecule type" value="Genomic_DNA"/>
</dbReference>
<dbReference type="NCBIfam" id="NF001310">
    <property type="entry name" value="PRK00258.1-2"/>
    <property type="match status" value="1"/>
</dbReference>
<dbReference type="OrthoDB" id="9776868at2"/>
<keyword evidence="4 8" id="KW-0521">NADP</keyword>
<feature type="active site" description="Proton acceptor" evidence="8">
    <location>
        <position position="68"/>
    </location>
</feature>
<dbReference type="UniPathway" id="UPA00053">
    <property type="reaction ID" value="UER00087"/>
</dbReference>
<dbReference type="SUPFAM" id="SSF53223">
    <property type="entry name" value="Aminoacid dehydrogenase-like, N-terminal domain"/>
    <property type="match status" value="1"/>
</dbReference>
<evidence type="ECO:0000256" key="1">
    <source>
        <dbReference type="ARBA" id="ARBA00004871"/>
    </source>
</evidence>
<comment type="catalytic activity">
    <reaction evidence="7 8">
        <text>shikimate + NADP(+) = 3-dehydroshikimate + NADPH + H(+)</text>
        <dbReference type="Rhea" id="RHEA:17737"/>
        <dbReference type="ChEBI" id="CHEBI:15378"/>
        <dbReference type="ChEBI" id="CHEBI:16630"/>
        <dbReference type="ChEBI" id="CHEBI:36208"/>
        <dbReference type="ChEBI" id="CHEBI:57783"/>
        <dbReference type="ChEBI" id="CHEBI:58349"/>
        <dbReference type="EC" id="1.1.1.25"/>
    </reaction>
</comment>
<dbReference type="SUPFAM" id="SSF51735">
    <property type="entry name" value="NAD(P)-binding Rossmann-fold domains"/>
    <property type="match status" value="1"/>
</dbReference>
<dbReference type="InterPro" id="IPR036291">
    <property type="entry name" value="NAD(P)-bd_dom_sf"/>
</dbReference>
<dbReference type="GO" id="GO:0008652">
    <property type="term" value="P:amino acid biosynthetic process"/>
    <property type="evidence" value="ECO:0007669"/>
    <property type="project" value="UniProtKB-KW"/>
</dbReference>
<dbReference type="InterPro" id="IPR013708">
    <property type="entry name" value="Shikimate_DH-bd_N"/>
</dbReference>
<dbReference type="NCBIfam" id="TIGR00507">
    <property type="entry name" value="aroE"/>
    <property type="match status" value="1"/>
</dbReference>
<comment type="caution">
    <text evidence="8">Lacks conserved residue(s) required for the propagation of feature annotation.</text>
</comment>
<dbReference type="GO" id="GO:0050661">
    <property type="term" value="F:NADP binding"/>
    <property type="evidence" value="ECO:0007669"/>
    <property type="project" value="InterPro"/>
</dbReference>
<feature type="domain" description="Shikimate dehydrogenase substrate binding N-terminal" evidence="9">
    <location>
        <begin position="9"/>
        <end position="91"/>
    </location>
</feature>
<feature type="binding site" evidence="8">
    <location>
        <position position="64"/>
    </location>
    <ligand>
        <name>shikimate</name>
        <dbReference type="ChEBI" id="CHEBI:36208"/>
    </ligand>
</feature>
<feature type="binding site" evidence="8">
    <location>
        <position position="240"/>
    </location>
    <ligand>
        <name>NADP(+)</name>
        <dbReference type="ChEBI" id="CHEBI:58349"/>
    </ligand>
</feature>
<evidence type="ECO:0000256" key="6">
    <source>
        <dbReference type="ARBA" id="ARBA00023141"/>
    </source>
</evidence>
<evidence type="ECO:0000256" key="7">
    <source>
        <dbReference type="ARBA" id="ARBA00049442"/>
    </source>
</evidence>
<dbReference type="PANTHER" id="PTHR21089">
    <property type="entry name" value="SHIKIMATE DEHYDROGENASE"/>
    <property type="match status" value="1"/>
</dbReference>
<dbReference type="InterPro" id="IPR011342">
    <property type="entry name" value="Shikimate_DH"/>
</dbReference>
<reference evidence="11 12" key="1">
    <citation type="submission" date="2020-08" db="EMBL/GenBank/DDBJ databases">
        <title>Genomic Encyclopedia of Type Strains, Phase IV (KMG-IV): sequencing the most valuable type-strain genomes for metagenomic binning, comparative biology and taxonomic classification.</title>
        <authorList>
            <person name="Goeker M."/>
        </authorList>
    </citation>
    <scope>NUCLEOTIDE SEQUENCE [LARGE SCALE GENOMIC DNA]</scope>
    <source>
        <strain evidence="11 12">DSM 23958</strain>
    </source>
</reference>
<protein>
    <recommendedName>
        <fullName evidence="2 8">Shikimate dehydrogenase (NADP(+))</fullName>
        <shortName evidence="8">SDH</shortName>
        <ecNumber evidence="2 8">1.1.1.25</ecNumber>
    </recommendedName>
</protein>
<dbReference type="FunFam" id="3.40.50.10860:FF:000006">
    <property type="entry name" value="Shikimate dehydrogenase (NADP(+))"/>
    <property type="match status" value="1"/>
</dbReference>
<keyword evidence="5 8" id="KW-0560">Oxidoreductase</keyword>
<dbReference type="GO" id="GO:0019632">
    <property type="term" value="P:shikimate metabolic process"/>
    <property type="evidence" value="ECO:0007669"/>
    <property type="project" value="InterPro"/>
</dbReference>
<keyword evidence="6 8" id="KW-0057">Aromatic amino acid biosynthesis</keyword>
<feature type="binding site" evidence="8">
    <location>
        <position position="80"/>
    </location>
    <ligand>
        <name>NADP(+)</name>
        <dbReference type="ChEBI" id="CHEBI:58349"/>
    </ligand>
</feature>
<evidence type="ECO:0000313" key="11">
    <source>
        <dbReference type="EMBL" id="MBB5203493.1"/>
    </source>
</evidence>
<dbReference type="GO" id="GO:0005829">
    <property type="term" value="C:cytosol"/>
    <property type="evidence" value="ECO:0007669"/>
    <property type="project" value="TreeGrafter"/>
</dbReference>
<dbReference type="Pfam" id="PF18317">
    <property type="entry name" value="SDH_C"/>
    <property type="match status" value="1"/>
</dbReference>
<dbReference type="PANTHER" id="PTHR21089:SF1">
    <property type="entry name" value="BIFUNCTIONAL 3-DEHYDROQUINATE DEHYDRATASE_SHIKIMATE DEHYDROGENASE, CHLOROPLASTIC"/>
    <property type="match status" value="1"/>
</dbReference>
<proteinExistence type="inferred from homology"/>
<keyword evidence="3 8" id="KW-0028">Amino-acid biosynthesis</keyword>
<dbReference type="GO" id="GO:0004764">
    <property type="term" value="F:shikimate 3-dehydrogenase (NADP+) activity"/>
    <property type="evidence" value="ECO:0007669"/>
    <property type="project" value="UniProtKB-UniRule"/>
</dbReference>
<dbReference type="Proteomes" id="UP000554837">
    <property type="component" value="Unassembled WGS sequence"/>
</dbReference>
<dbReference type="RefSeq" id="WP_138857456.1">
    <property type="nucleotide sequence ID" value="NZ_CP040709.1"/>
</dbReference>
<evidence type="ECO:0000259" key="10">
    <source>
        <dbReference type="Pfam" id="PF18317"/>
    </source>
</evidence>
<feature type="binding site" evidence="8">
    <location>
        <begin position="17"/>
        <end position="19"/>
    </location>
    <ligand>
        <name>shikimate</name>
        <dbReference type="ChEBI" id="CHEBI:36208"/>
    </ligand>
</feature>
<comment type="pathway">
    <text evidence="1 8">Metabolic intermediate biosynthesis; chorismate biosynthesis; chorismate from D-erythrose 4-phosphate and phosphoenolpyruvate: step 4/7.</text>
</comment>
<dbReference type="Gene3D" id="3.40.50.720">
    <property type="entry name" value="NAD(P)-binding Rossmann-like Domain"/>
    <property type="match status" value="1"/>
</dbReference>
<evidence type="ECO:0000256" key="4">
    <source>
        <dbReference type="ARBA" id="ARBA00022857"/>
    </source>
</evidence>
<feature type="binding site" evidence="8">
    <location>
        <position position="89"/>
    </location>
    <ligand>
        <name>shikimate</name>
        <dbReference type="ChEBI" id="CHEBI:36208"/>
    </ligand>
</feature>
<comment type="caution">
    <text evidence="11">The sequence shown here is derived from an EMBL/GenBank/DDBJ whole genome shotgun (WGS) entry which is preliminary data.</text>
</comment>
<feature type="binding site" evidence="8">
    <location>
        <begin position="128"/>
        <end position="132"/>
    </location>
    <ligand>
        <name>NADP(+)</name>
        <dbReference type="ChEBI" id="CHEBI:58349"/>
    </ligand>
</feature>
<sequence>MRTPPFYAVIGQPIAHSRSPQIHQAFAAQFGMRLRYEACAAPLDGFAATLQTLRAQGLRGCNVTLPFKGEALGLAEQMSDAARLAGAANTLGWDEQGRLWADNTDGAGLLRDLRRHLDLQGRRVLMLGAGGAVAGCLAPLMQAGVASIHLSNRSAEKVAPLIQRHAALPCPLHSLAWGSGEGAGFDLVINGTSAGLSGAGLTLPTGLLAPGAWAVDLVYGPAAQPFLQAAQAQGARTLDGLGMLVEQAALAFERWHGLQPQTPPVLDALRRSLE</sequence>
<comment type="similarity">
    <text evidence="8">Belongs to the shikimate dehydrogenase family.</text>
</comment>
<dbReference type="GO" id="GO:0009423">
    <property type="term" value="P:chorismate biosynthetic process"/>
    <property type="evidence" value="ECO:0007669"/>
    <property type="project" value="UniProtKB-UniRule"/>
</dbReference>
<dbReference type="CDD" id="cd01065">
    <property type="entry name" value="NAD_bind_Shikimate_DH"/>
    <property type="match status" value="1"/>
</dbReference>
<dbReference type="InterPro" id="IPR022893">
    <property type="entry name" value="Shikimate_DH_fam"/>
</dbReference>
<dbReference type="EC" id="1.1.1.25" evidence="2 8"/>